<dbReference type="EMBL" id="CM035424">
    <property type="protein sequence ID" value="KAH7352060.1"/>
    <property type="molecule type" value="Genomic_DNA"/>
</dbReference>
<dbReference type="SUPFAM" id="SSF48452">
    <property type="entry name" value="TPR-like"/>
    <property type="match status" value="2"/>
</dbReference>
<feature type="coiled-coil region" evidence="2">
    <location>
        <begin position="709"/>
        <end position="736"/>
    </location>
</feature>
<dbReference type="Pfam" id="PF13176">
    <property type="entry name" value="TPR_7"/>
    <property type="match status" value="1"/>
</dbReference>
<dbReference type="PROSITE" id="PS50005">
    <property type="entry name" value="TPR"/>
    <property type="match status" value="4"/>
</dbReference>
<dbReference type="SMART" id="SM00028">
    <property type="entry name" value="TPR"/>
    <property type="match status" value="8"/>
</dbReference>
<dbReference type="PANTHER" id="PTHR47459">
    <property type="entry name" value="KINESIN LIGHT CHAIN-RELATED"/>
    <property type="match status" value="1"/>
</dbReference>
<gene>
    <name evidence="4" type="ORF">KP509_19G027200</name>
</gene>
<dbReference type="Pfam" id="PF13181">
    <property type="entry name" value="TPR_8"/>
    <property type="match status" value="1"/>
</dbReference>
<dbReference type="PANTHER" id="PTHR47459:SF1">
    <property type="entry name" value="KINESIN LIGHT CHAIN-RELATED"/>
    <property type="match status" value="1"/>
</dbReference>
<dbReference type="InterPro" id="IPR011990">
    <property type="entry name" value="TPR-like_helical_dom_sf"/>
</dbReference>
<dbReference type="AlphaFoldDB" id="A0A8T2SJ20"/>
<feature type="repeat" description="TPR" evidence="1">
    <location>
        <begin position="390"/>
        <end position="423"/>
    </location>
</feature>
<dbReference type="OrthoDB" id="626167at2759"/>
<feature type="compositionally biased region" description="Polar residues" evidence="3">
    <location>
        <begin position="176"/>
        <end position="186"/>
    </location>
</feature>
<sequence length="736" mass="82419">MWRSRPVSKLLHHERRKRLYLIGDRINHVLISCSSLAEYTSISGSDTAALHAAPTNEDFPYTPSSFFSYDGLGKRPSRLPGSFARFPHIFWNPEAGKGLAACKHRMFCLNPASNGHARRLLVRIESPQAAIFDKDLMGGQKVHPYRETKYLGVHRFGDMTRNYSSFSTAAFESTTQNENSGSSQTSESDKLLKASNVDENLDSSDEDYDSDSEEEVYDQHYRSLPSVSSMIKEESIDALEASLEEMEKAFAPDDVRIGTTCLRLAQLYDSADEEPDIIVAHADRALKILQPFKEGSFDIAMCYHVLGSAYHKMDESEKAIGYLEQAADLLEKVGEAEVNTKTIGTIKYAGQILLGRSRLALDKQEEGLVNFQKALKIHEGILEPGNPDLARSYQEAAEAYIEAEKYEEALRLCLKALPIYENYFGTSSFEVAVLRRLMALIYEDLEEYEKLLNEHEIIRTILLKLGKSKELAALDIASGEALLSLEKYKDAIVKLKEVVKETKETSRFHAHALVLIGKAYTELREGKNAVKHCKKAFNALKDKKTSLDAGSSLMELGSVYHQLNELDQAMAAYKKAFAIFEFHPDQVAAKAEIEGQMGLIYMFMGKVEEGLPYLERSCSECEEIYGTDSEELVPVYNHTGIAYLELGKLEEALQKFEAAKKIAVDCLGPEHGDTVAIYANLANTYAGLERFEEAIECQKHVVEAVRHGKTDYDVTLEAAEEKLKEFTQQAQSAKNA</sequence>
<evidence type="ECO:0000256" key="3">
    <source>
        <dbReference type="SAM" id="MobiDB-lite"/>
    </source>
</evidence>
<keyword evidence="5" id="KW-1185">Reference proteome</keyword>
<evidence type="ECO:0000256" key="1">
    <source>
        <dbReference type="PROSITE-ProRule" id="PRU00339"/>
    </source>
</evidence>
<proteinExistence type="predicted"/>
<feature type="repeat" description="TPR" evidence="1">
    <location>
        <begin position="633"/>
        <end position="666"/>
    </location>
</feature>
<evidence type="ECO:0000313" key="5">
    <source>
        <dbReference type="Proteomes" id="UP000825935"/>
    </source>
</evidence>
<feature type="region of interest" description="Disordered" evidence="3">
    <location>
        <begin position="171"/>
        <end position="214"/>
    </location>
</feature>
<feature type="repeat" description="TPR" evidence="1">
    <location>
        <begin position="300"/>
        <end position="333"/>
    </location>
</feature>
<feature type="repeat" description="TPR" evidence="1">
    <location>
        <begin position="550"/>
        <end position="583"/>
    </location>
</feature>
<dbReference type="Pfam" id="PF13424">
    <property type="entry name" value="TPR_12"/>
    <property type="match status" value="2"/>
</dbReference>
<comment type="caution">
    <text evidence="4">The sequence shown here is derived from an EMBL/GenBank/DDBJ whole genome shotgun (WGS) entry which is preliminary data.</text>
</comment>
<evidence type="ECO:0008006" key="6">
    <source>
        <dbReference type="Google" id="ProtNLM"/>
    </source>
</evidence>
<evidence type="ECO:0000313" key="4">
    <source>
        <dbReference type="EMBL" id="KAH7352060.1"/>
    </source>
</evidence>
<protein>
    <recommendedName>
        <fullName evidence="6">Nephrocystin-3</fullName>
    </recommendedName>
</protein>
<dbReference type="Gene3D" id="1.25.40.10">
    <property type="entry name" value="Tetratricopeptide repeat domain"/>
    <property type="match status" value="4"/>
</dbReference>
<keyword evidence="2" id="KW-0175">Coiled coil</keyword>
<evidence type="ECO:0000256" key="2">
    <source>
        <dbReference type="SAM" id="Coils"/>
    </source>
</evidence>
<dbReference type="OMA" id="PFNQNSA"/>
<organism evidence="4 5">
    <name type="scientific">Ceratopteris richardii</name>
    <name type="common">Triangle waterfern</name>
    <dbReference type="NCBI Taxonomy" id="49495"/>
    <lineage>
        <taxon>Eukaryota</taxon>
        <taxon>Viridiplantae</taxon>
        <taxon>Streptophyta</taxon>
        <taxon>Embryophyta</taxon>
        <taxon>Tracheophyta</taxon>
        <taxon>Polypodiopsida</taxon>
        <taxon>Polypodiidae</taxon>
        <taxon>Polypodiales</taxon>
        <taxon>Pteridineae</taxon>
        <taxon>Pteridaceae</taxon>
        <taxon>Parkerioideae</taxon>
        <taxon>Ceratopteris</taxon>
    </lineage>
</organism>
<reference evidence="4" key="1">
    <citation type="submission" date="2021-08" db="EMBL/GenBank/DDBJ databases">
        <title>WGS assembly of Ceratopteris richardii.</title>
        <authorList>
            <person name="Marchant D.B."/>
            <person name="Chen G."/>
            <person name="Jenkins J."/>
            <person name="Shu S."/>
            <person name="Leebens-Mack J."/>
            <person name="Grimwood J."/>
            <person name="Schmutz J."/>
            <person name="Soltis P."/>
            <person name="Soltis D."/>
            <person name="Chen Z.-H."/>
        </authorList>
    </citation>
    <scope>NUCLEOTIDE SEQUENCE</scope>
    <source>
        <strain evidence="4">Whitten #5841</strain>
        <tissue evidence="4">Leaf</tissue>
    </source>
</reference>
<dbReference type="Proteomes" id="UP000825935">
    <property type="component" value="Chromosome 19"/>
</dbReference>
<name>A0A8T2SJ20_CERRI</name>
<feature type="compositionally biased region" description="Acidic residues" evidence="3">
    <location>
        <begin position="199"/>
        <end position="214"/>
    </location>
</feature>
<accession>A0A8T2SJ20</accession>
<dbReference type="InterPro" id="IPR019734">
    <property type="entry name" value="TPR_rpt"/>
</dbReference>
<keyword evidence="1" id="KW-0802">TPR repeat</keyword>